<organism evidence="1 2">
    <name type="scientific">Pyricularia oryzae</name>
    <name type="common">Rice blast fungus</name>
    <name type="synonym">Magnaporthe oryzae</name>
    <dbReference type="NCBI Taxonomy" id="318829"/>
    <lineage>
        <taxon>Eukaryota</taxon>
        <taxon>Fungi</taxon>
        <taxon>Dikarya</taxon>
        <taxon>Ascomycota</taxon>
        <taxon>Pezizomycotina</taxon>
        <taxon>Sordariomycetes</taxon>
        <taxon>Sordariomycetidae</taxon>
        <taxon>Magnaporthales</taxon>
        <taxon>Pyriculariaceae</taxon>
        <taxon>Pyricularia</taxon>
    </lineage>
</organism>
<dbReference type="EMBL" id="CP034204">
    <property type="protein sequence ID" value="QBZ54106.1"/>
    <property type="molecule type" value="Genomic_DNA"/>
</dbReference>
<proteinExistence type="predicted"/>
<gene>
    <name evidence="1" type="ORF">PoMZ_09797</name>
</gene>
<name>A0A4P7N0R3_PYROR</name>
<evidence type="ECO:0000313" key="1">
    <source>
        <dbReference type="EMBL" id="QBZ54106.1"/>
    </source>
</evidence>
<accession>A0A4P7N0R3</accession>
<dbReference type="Proteomes" id="UP000294847">
    <property type="component" value="Chromosome 1"/>
</dbReference>
<reference evidence="1 2" key="1">
    <citation type="journal article" date="2019" name="Mol. Biol. Evol.">
        <title>Blast fungal genomes show frequent chromosomal changes, gene gains and losses, and effector gene turnover.</title>
        <authorList>
            <person name="Gomez Luciano L.B."/>
            <person name="Jason Tsai I."/>
            <person name="Chuma I."/>
            <person name="Tosa Y."/>
            <person name="Chen Y.H."/>
            <person name="Li J.Y."/>
            <person name="Li M.Y."/>
            <person name="Jade Lu M.Y."/>
            <person name="Nakayashiki H."/>
            <person name="Li W.H."/>
        </authorList>
    </citation>
    <scope>NUCLEOTIDE SEQUENCE [LARGE SCALE GENOMIC DNA]</scope>
    <source>
        <strain evidence="1">MZ5-1-6</strain>
    </source>
</reference>
<sequence>MSNSQQRLWLSLSGHWPLLTGFSYGAFGEQQMLGAAANTPLSMALKFQPSSSHAPNPPNLVVVLSSGLPRLYPLYVTAGNATPQTIDKLLAAYRQAQQDSVRMQWNEFVLVEELTESSGTVIMGTSETRDVAHGIVILPVAIDNVYNVHCVNITSGCTYDTEADRLVLSCIVLCNHTLGQFSRRLLFNCSDISIREKQRADVIKLCRLNSTEEIHSRVLVDLFVPHVLNKQVYVCLGAGRVVIRRSVVAVMLAALVSFSEG</sequence>
<protein>
    <submittedName>
        <fullName evidence="1">Uncharacterized protein</fullName>
    </submittedName>
</protein>
<evidence type="ECO:0000313" key="2">
    <source>
        <dbReference type="Proteomes" id="UP000294847"/>
    </source>
</evidence>
<dbReference type="AlphaFoldDB" id="A0A4P7N0R3"/>